<evidence type="ECO:0000256" key="1">
    <source>
        <dbReference type="SAM" id="Phobius"/>
    </source>
</evidence>
<dbReference type="EMBL" id="JBGFUD010000043">
    <property type="protein sequence ID" value="MFH4973474.1"/>
    <property type="molecule type" value="Genomic_DNA"/>
</dbReference>
<evidence type="ECO:0000313" key="3">
    <source>
        <dbReference type="Proteomes" id="UP001608902"/>
    </source>
</evidence>
<reference evidence="2 3" key="1">
    <citation type="submission" date="2024-08" db="EMBL/GenBank/DDBJ databases">
        <title>Gnathostoma spinigerum genome.</title>
        <authorList>
            <person name="Gonzalez-Bertolin B."/>
            <person name="Monzon S."/>
            <person name="Zaballos A."/>
            <person name="Jimenez P."/>
            <person name="Dekumyoy P."/>
            <person name="Varona S."/>
            <person name="Cuesta I."/>
            <person name="Sumanam S."/>
            <person name="Adisakwattana P."/>
            <person name="Gasser R.B."/>
            <person name="Hernandez-Gonzalez A."/>
            <person name="Young N.D."/>
            <person name="Perteguer M.J."/>
        </authorList>
    </citation>
    <scope>NUCLEOTIDE SEQUENCE [LARGE SCALE GENOMIC DNA]</scope>
    <source>
        <strain evidence="2">AL3</strain>
        <tissue evidence="2">Liver</tissue>
    </source>
</reference>
<evidence type="ECO:0000313" key="2">
    <source>
        <dbReference type="EMBL" id="MFH4973474.1"/>
    </source>
</evidence>
<name>A0ABD6E7X3_9BILA</name>
<feature type="transmembrane region" description="Helical" evidence="1">
    <location>
        <begin position="104"/>
        <end position="124"/>
    </location>
</feature>
<protein>
    <recommendedName>
        <fullName evidence="4">G protein-coupled receptor</fullName>
    </recommendedName>
</protein>
<proteinExistence type="predicted"/>
<dbReference type="Gene3D" id="1.20.1070.10">
    <property type="entry name" value="Rhodopsin 7-helix transmembrane proteins"/>
    <property type="match status" value="1"/>
</dbReference>
<feature type="transmembrane region" description="Helical" evidence="1">
    <location>
        <begin position="206"/>
        <end position="227"/>
    </location>
</feature>
<keyword evidence="1" id="KW-1133">Transmembrane helix</keyword>
<dbReference type="InterPro" id="IPR019426">
    <property type="entry name" value="7TM_GPCR_serpentine_rcpt_Srv"/>
</dbReference>
<sequence length="272" mass="30963">MQKSTKLANAVWSISVALSLSQNIGTTTISLSRMVAQTFSNRMQSKVWSSRVCAFAIFVQFVFPVCFVCAFLLDDPLFSLDLGEHSLFVVWGNRKLHSEFYTTYNSILLSLFSFCFIAYCVVLIKQAITCKKRARQSVSINFDLTVHAVRSDPESEDSSSVVPHRSNVAPFFTHRETHLTVISLVSIGIYFHQWTVDKDPPSAPSVWPTEAVVAMSMQSLLLIYWILPYFRRHLLSPCAAQKVRDIVLFWHRIMSAIVARSKKREDENNVRA</sequence>
<feature type="transmembrane region" description="Helical" evidence="1">
    <location>
        <begin position="52"/>
        <end position="73"/>
    </location>
</feature>
<evidence type="ECO:0008006" key="4">
    <source>
        <dbReference type="Google" id="ProtNLM"/>
    </source>
</evidence>
<keyword evidence="1" id="KW-0472">Membrane</keyword>
<comment type="caution">
    <text evidence="2">The sequence shown here is derived from an EMBL/GenBank/DDBJ whole genome shotgun (WGS) entry which is preliminary data.</text>
</comment>
<gene>
    <name evidence="2" type="ORF">AB6A40_000183</name>
</gene>
<keyword evidence="3" id="KW-1185">Reference proteome</keyword>
<organism evidence="2 3">
    <name type="scientific">Gnathostoma spinigerum</name>
    <dbReference type="NCBI Taxonomy" id="75299"/>
    <lineage>
        <taxon>Eukaryota</taxon>
        <taxon>Metazoa</taxon>
        <taxon>Ecdysozoa</taxon>
        <taxon>Nematoda</taxon>
        <taxon>Chromadorea</taxon>
        <taxon>Rhabditida</taxon>
        <taxon>Spirurina</taxon>
        <taxon>Gnathostomatomorpha</taxon>
        <taxon>Gnathostomatoidea</taxon>
        <taxon>Gnathostomatidae</taxon>
        <taxon>Gnathostoma</taxon>
    </lineage>
</organism>
<feature type="transmembrane region" description="Helical" evidence="1">
    <location>
        <begin position="177"/>
        <end position="194"/>
    </location>
</feature>
<feature type="transmembrane region" description="Helical" evidence="1">
    <location>
        <begin position="12"/>
        <end position="31"/>
    </location>
</feature>
<keyword evidence="1" id="KW-0812">Transmembrane</keyword>
<dbReference type="AlphaFoldDB" id="A0ABD6E7X3"/>
<dbReference type="Pfam" id="PF10323">
    <property type="entry name" value="7TM_GPCR_Srv"/>
    <property type="match status" value="1"/>
</dbReference>
<dbReference type="Proteomes" id="UP001608902">
    <property type="component" value="Unassembled WGS sequence"/>
</dbReference>
<accession>A0ABD6E7X3</accession>